<protein>
    <submittedName>
        <fullName evidence="2">Uncharacterized protein</fullName>
    </submittedName>
</protein>
<feature type="compositionally biased region" description="Basic and acidic residues" evidence="1">
    <location>
        <begin position="1"/>
        <end position="30"/>
    </location>
</feature>
<evidence type="ECO:0000313" key="2">
    <source>
        <dbReference type="EMBL" id="CAF4442040.1"/>
    </source>
</evidence>
<feature type="non-terminal residue" evidence="2">
    <location>
        <position position="1"/>
    </location>
</feature>
<sequence length="180" mass="21252">KYEEIRKRTEKYEEVRRSTRSTEKYGEVRRSTKKYGKYGEVRRSTRSTEVRFFPLATTTPKTPLPHEKKMHSIGASLMQFDDHSTKRKMKREDEYKGLMSMQEKKLILKTEEVEAAKTMAHAIEQLVELQKIQLSVQCEQVKISSRLYEIQMKTTNPDYNMKEDQTLNQTVLNLIVPIDT</sequence>
<gene>
    <name evidence="2" type="ORF">SRO942_LOCUS41760</name>
</gene>
<name>A0A8S2WET7_9BILA</name>
<organism evidence="2 3">
    <name type="scientific">Didymodactylos carnosus</name>
    <dbReference type="NCBI Taxonomy" id="1234261"/>
    <lineage>
        <taxon>Eukaryota</taxon>
        <taxon>Metazoa</taxon>
        <taxon>Spiralia</taxon>
        <taxon>Gnathifera</taxon>
        <taxon>Rotifera</taxon>
        <taxon>Eurotatoria</taxon>
        <taxon>Bdelloidea</taxon>
        <taxon>Philodinida</taxon>
        <taxon>Philodinidae</taxon>
        <taxon>Didymodactylos</taxon>
    </lineage>
</organism>
<feature type="region of interest" description="Disordered" evidence="1">
    <location>
        <begin position="1"/>
        <end position="31"/>
    </location>
</feature>
<evidence type="ECO:0000256" key="1">
    <source>
        <dbReference type="SAM" id="MobiDB-lite"/>
    </source>
</evidence>
<comment type="caution">
    <text evidence="2">The sequence shown here is derived from an EMBL/GenBank/DDBJ whole genome shotgun (WGS) entry which is preliminary data.</text>
</comment>
<accession>A0A8S2WET7</accession>
<dbReference type="AlphaFoldDB" id="A0A8S2WET7"/>
<proteinExistence type="predicted"/>
<evidence type="ECO:0000313" key="3">
    <source>
        <dbReference type="Proteomes" id="UP000681722"/>
    </source>
</evidence>
<dbReference type="Proteomes" id="UP000681722">
    <property type="component" value="Unassembled WGS sequence"/>
</dbReference>
<dbReference type="EMBL" id="CAJOBC010096692">
    <property type="protein sequence ID" value="CAF4442040.1"/>
    <property type="molecule type" value="Genomic_DNA"/>
</dbReference>
<dbReference type="OrthoDB" id="6380246at2759"/>
<reference evidence="2" key="1">
    <citation type="submission" date="2021-02" db="EMBL/GenBank/DDBJ databases">
        <authorList>
            <person name="Nowell W R."/>
        </authorList>
    </citation>
    <scope>NUCLEOTIDE SEQUENCE</scope>
</reference>